<comment type="caution">
    <text evidence="2">The sequence shown here is derived from an EMBL/GenBank/DDBJ whole genome shotgun (WGS) entry which is preliminary data.</text>
</comment>
<evidence type="ECO:0000313" key="2">
    <source>
        <dbReference type="EMBL" id="RKG73142.1"/>
    </source>
</evidence>
<organism evidence="2 3">
    <name type="scientific">Corallococcus terminator</name>
    <dbReference type="NCBI Taxonomy" id="2316733"/>
    <lineage>
        <taxon>Bacteria</taxon>
        <taxon>Pseudomonadati</taxon>
        <taxon>Myxococcota</taxon>
        <taxon>Myxococcia</taxon>
        <taxon>Myxococcales</taxon>
        <taxon>Cystobacterineae</taxon>
        <taxon>Myxococcaceae</taxon>
        <taxon>Corallococcus</taxon>
    </lineage>
</organism>
<dbReference type="EMBL" id="RAVZ01000427">
    <property type="protein sequence ID" value="RKG73142.1"/>
    <property type="molecule type" value="Genomic_DNA"/>
</dbReference>
<dbReference type="RefSeq" id="WP_120545273.1">
    <property type="nucleotide sequence ID" value="NZ_RAVZ01000427.1"/>
</dbReference>
<accession>A0A3A8HP40</accession>
<gene>
    <name evidence="2" type="ORF">D7V88_36960</name>
</gene>
<evidence type="ECO:0000313" key="3">
    <source>
        <dbReference type="Proteomes" id="UP000268094"/>
    </source>
</evidence>
<evidence type="ECO:0000256" key="1">
    <source>
        <dbReference type="SAM" id="MobiDB-lite"/>
    </source>
</evidence>
<dbReference type="Proteomes" id="UP000268094">
    <property type="component" value="Unassembled WGS sequence"/>
</dbReference>
<feature type="region of interest" description="Disordered" evidence="1">
    <location>
        <begin position="95"/>
        <end position="133"/>
    </location>
</feature>
<dbReference type="OrthoDB" id="5520358at2"/>
<proteinExistence type="predicted"/>
<protein>
    <submittedName>
        <fullName evidence="2">Uncharacterized protein</fullName>
    </submittedName>
</protein>
<feature type="compositionally biased region" description="Basic residues" evidence="1">
    <location>
        <begin position="95"/>
        <end position="106"/>
    </location>
</feature>
<keyword evidence="3" id="KW-1185">Reference proteome</keyword>
<dbReference type="AlphaFoldDB" id="A0A3A8HP40"/>
<reference evidence="3" key="1">
    <citation type="submission" date="2018-09" db="EMBL/GenBank/DDBJ databases">
        <authorList>
            <person name="Livingstone P.G."/>
            <person name="Whitworth D.E."/>
        </authorList>
    </citation>
    <scope>NUCLEOTIDE SEQUENCE [LARGE SCALE GENOMIC DNA]</scope>
    <source>
        <strain evidence="3">CA054A</strain>
    </source>
</reference>
<name>A0A3A8HP40_9BACT</name>
<sequence length="133" mass="15187">MKDWRPKLAAIDDPIADDHWSYEIRDGTRRTSRVTIGRPAPLADKKDWYCPILFEHVTDGIYYSYGVGPVDALMNAMYFVRRRFQAFKEVQPRAKKSTIGGKRRKVVSTPGEAALAKTQKRGASSVRRKKKVS</sequence>